<evidence type="ECO:0000313" key="3">
    <source>
        <dbReference type="Proteomes" id="UP000269221"/>
    </source>
</evidence>
<keyword evidence="1" id="KW-0812">Transmembrane</keyword>
<organism evidence="2 3">
    <name type="scientific">Hirundo rustica rustica</name>
    <dbReference type="NCBI Taxonomy" id="333673"/>
    <lineage>
        <taxon>Eukaryota</taxon>
        <taxon>Metazoa</taxon>
        <taxon>Chordata</taxon>
        <taxon>Craniata</taxon>
        <taxon>Vertebrata</taxon>
        <taxon>Euteleostomi</taxon>
        <taxon>Archelosauria</taxon>
        <taxon>Archosauria</taxon>
        <taxon>Dinosauria</taxon>
        <taxon>Saurischia</taxon>
        <taxon>Theropoda</taxon>
        <taxon>Coelurosauria</taxon>
        <taxon>Aves</taxon>
        <taxon>Neognathae</taxon>
        <taxon>Neoaves</taxon>
        <taxon>Telluraves</taxon>
        <taxon>Australaves</taxon>
        <taxon>Passeriformes</taxon>
        <taxon>Sylvioidea</taxon>
        <taxon>Hirundinidae</taxon>
        <taxon>Hirundo</taxon>
    </lineage>
</organism>
<evidence type="ECO:0000313" key="2">
    <source>
        <dbReference type="EMBL" id="RMB96292.1"/>
    </source>
</evidence>
<gene>
    <name evidence="2" type="ORF">DUI87_27355</name>
</gene>
<protein>
    <submittedName>
        <fullName evidence="2">Uncharacterized protein</fullName>
    </submittedName>
</protein>
<dbReference type="STRING" id="333673.A0A3M0J652"/>
<accession>A0A3M0J652</accession>
<feature type="transmembrane region" description="Helical" evidence="1">
    <location>
        <begin position="46"/>
        <end position="69"/>
    </location>
</feature>
<feature type="transmembrane region" description="Helical" evidence="1">
    <location>
        <begin position="7"/>
        <end position="26"/>
    </location>
</feature>
<name>A0A3M0J652_HIRRU</name>
<keyword evidence="3" id="KW-1185">Reference proteome</keyword>
<evidence type="ECO:0000256" key="1">
    <source>
        <dbReference type="SAM" id="Phobius"/>
    </source>
</evidence>
<keyword evidence="1" id="KW-0472">Membrane</keyword>
<comment type="caution">
    <text evidence="2">The sequence shown here is derived from an EMBL/GenBank/DDBJ whole genome shotgun (WGS) entry which is preliminary data.</text>
</comment>
<dbReference type="EMBL" id="QRBI01000178">
    <property type="protein sequence ID" value="RMB96292.1"/>
    <property type="molecule type" value="Genomic_DNA"/>
</dbReference>
<dbReference type="Proteomes" id="UP000269221">
    <property type="component" value="Unassembled WGS sequence"/>
</dbReference>
<reference evidence="2 3" key="1">
    <citation type="submission" date="2018-07" db="EMBL/GenBank/DDBJ databases">
        <title>A high quality draft genome assembly of the barn swallow (H. rustica rustica).</title>
        <authorList>
            <person name="Formenti G."/>
            <person name="Chiara M."/>
            <person name="Poveda L."/>
            <person name="Francoijs K.-J."/>
            <person name="Bonisoli-Alquati A."/>
            <person name="Canova L."/>
            <person name="Gianfranceschi L."/>
            <person name="Horner D.S."/>
            <person name="Saino N."/>
        </authorList>
    </citation>
    <scope>NUCLEOTIDE SEQUENCE [LARGE SCALE GENOMIC DNA]</scope>
    <source>
        <strain evidence="2">Chelidonia</strain>
        <tissue evidence="2">Blood</tissue>
    </source>
</reference>
<dbReference type="OrthoDB" id="196717at2759"/>
<proteinExistence type="predicted"/>
<dbReference type="AlphaFoldDB" id="A0A3M0J652"/>
<sequence>MIDVTEVQIFIIIMHLLAVIGRPSFLAISDSKTEYSGAVGKNASTLAGTSVLSPFLHIGSVIALAAMIYKKSAVQLFERHLCLYTLTLALWLPRSQINWWLPT</sequence>
<keyword evidence="1" id="KW-1133">Transmembrane helix</keyword>